<feature type="transmembrane region" description="Helical" evidence="2">
    <location>
        <begin position="338"/>
        <end position="356"/>
    </location>
</feature>
<feature type="transmembrane region" description="Helical" evidence="2">
    <location>
        <begin position="365"/>
        <end position="386"/>
    </location>
</feature>
<name>A0AA41U505_9ACTN</name>
<dbReference type="Proteomes" id="UP001165378">
    <property type="component" value="Unassembled WGS sequence"/>
</dbReference>
<evidence type="ECO:0000256" key="2">
    <source>
        <dbReference type="SAM" id="Phobius"/>
    </source>
</evidence>
<keyword evidence="2" id="KW-0472">Membrane</keyword>
<feature type="transmembrane region" description="Helical" evidence="2">
    <location>
        <begin position="406"/>
        <end position="424"/>
    </location>
</feature>
<organism evidence="3 4">
    <name type="scientific">Yinghuangia soli</name>
    <dbReference type="NCBI Taxonomy" id="2908204"/>
    <lineage>
        <taxon>Bacteria</taxon>
        <taxon>Bacillati</taxon>
        <taxon>Actinomycetota</taxon>
        <taxon>Actinomycetes</taxon>
        <taxon>Kitasatosporales</taxon>
        <taxon>Streptomycetaceae</taxon>
        <taxon>Yinghuangia</taxon>
    </lineage>
</organism>
<feature type="transmembrane region" description="Helical" evidence="2">
    <location>
        <begin position="133"/>
        <end position="151"/>
    </location>
</feature>
<proteinExistence type="predicted"/>
<comment type="caution">
    <text evidence="3">The sequence shown here is derived from an EMBL/GenBank/DDBJ whole genome shotgun (WGS) entry which is preliminary data.</text>
</comment>
<feature type="transmembrane region" description="Helical" evidence="2">
    <location>
        <begin position="496"/>
        <end position="515"/>
    </location>
</feature>
<dbReference type="AlphaFoldDB" id="A0AA41U505"/>
<feature type="transmembrane region" description="Helical" evidence="2">
    <location>
        <begin position="52"/>
        <end position="69"/>
    </location>
</feature>
<feature type="transmembrane region" description="Helical" evidence="2">
    <location>
        <begin position="273"/>
        <end position="294"/>
    </location>
</feature>
<keyword evidence="4" id="KW-1185">Reference proteome</keyword>
<accession>A0AA41U505</accession>
<feature type="transmembrane region" description="Helical" evidence="2">
    <location>
        <begin position="468"/>
        <end position="487"/>
    </location>
</feature>
<feature type="transmembrane region" description="Helical" evidence="2">
    <location>
        <begin position="103"/>
        <end position="121"/>
    </location>
</feature>
<evidence type="ECO:0000313" key="4">
    <source>
        <dbReference type="Proteomes" id="UP001165378"/>
    </source>
</evidence>
<dbReference type="EMBL" id="JAKFHA010000050">
    <property type="protein sequence ID" value="MCF2533490.1"/>
    <property type="molecule type" value="Genomic_DNA"/>
</dbReference>
<evidence type="ECO:0000313" key="3">
    <source>
        <dbReference type="EMBL" id="MCF2533490.1"/>
    </source>
</evidence>
<feature type="region of interest" description="Disordered" evidence="1">
    <location>
        <begin position="1"/>
        <end position="24"/>
    </location>
</feature>
<reference evidence="3" key="1">
    <citation type="submission" date="2022-01" db="EMBL/GenBank/DDBJ databases">
        <title>Genome-Based Taxonomic Classification of the Phylum Actinobacteria.</title>
        <authorList>
            <person name="Gao Y."/>
        </authorList>
    </citation>
    <scope>NUCLEOTIDE SEQUENCE</scope>
    <source>
        <strain evidence="3">KLBMP 8922</strain>
    </source>
</reference>
<protein>
    <submittedName>
        <fullName evidence="3">Uncharacterized protein</fullName>
    </submittedName>
</protein>
<gene>
    <name evidence="3" type="ORF">LZ495_40595</name>
</gene>
<dbReference type="RefSeq" id="WP_235058263.1">
    <property type="nucleotide sequence ID" value="NZ_JAKFHA010000050.1"/>
</dbReference>
<feature type="transmembrane region" description="Helical" evidence="2">
    <location>
        <begin position="436"/>
        <end position="453"/>
    </location>
</feature>
<keyword evidence="2" id="KW-1133">Transmembrane helix</keyword>
<feature type="transmembrane region" description="Helical" evidence="2">
    <location>
        <begin position="240"/>
        <end position="261"/>
    </location>
</feature>
<sequence length="676" mass="71637">MLDTVQAAESPGPAGPDEKAGRLPRGRTPVALAVLAAAWALTSAAHLAGADAVLPLLAVLGAASLLRVGATLLDRLVVAVMAVAGAALIGGLLFSVWPWGLHPVAVAGTAFTLLVAAGWALRRRPRLPRRLQASDLVVAGTGLGAWLMVAWPTLTRPLVERIGYFAGNDTGDRLRQFSLFDAIRQIDGYAFMSPDQAHDILIPGMATNYPNGVHFLYALADSFRLSGAPVGNGLAAAHRYYALLLLGYGLFALVVVWAARWVAGRRADGWRGILVLSAIGTFLATGVLVSWVWFGFDSQVFGLVFAVFGAALMIRCPDRPVEQTALVGLALAGVAFTYPLYVPAMAAGAAVSLWVYRKRLLRRRIAVGAVAAAAVGLTLLPVLWPRLAGDFQAGDHLLLWGPIVRVPRRLLLAVTVIVVLALAVTRARRSPVQRLAAVQVGIAAAVALGLYAYQEIRIGTSSYYFEKLLYAWLVLALVALGGAAALLPRLRTARPVAAAVAAAMAGVLLAGGVSFGRTTYSDGRPGPDNTWAAVWADGRIVSPAQNELMAMQRRGLLGDGRFTMVVLRKGKSAWQNALTTMQAAVFNHQLGKLEAYVAAMPLVPTPGEDPRSALDPMWYVSRNWTENLAVYSRTSREPLRIVSFDAEATAELAAAAAGNPCRCVQIVPLGPGAVAR</sequence>
<evidence type="ECO:0000256" key="1">
    <source>
        <dbReference type="SAM" id="MobiDB-lite"/>
    </source>
</evidence>
<feature type="transmembrane region" description="Helical" evidence="2">
    <location>
        <begin position="76"/>
        <end position="97"/>
    </location>
</feature>
<keyword evidence="2" id="KW-0812">Transmembrane</keyword>